<dbReference type="Proteomes" id="UP001560685">
    <property type="component" value="Unassembled WGS sequence"/>
</dbReference>
<dbReference type="RefSeq" id="WP_369314459.1">
    <property type="nucleotide sequence ID" value="NZ_JBEHZE010000001.1"/>
</dbReference>
<proteinExistence type="inferred from homology"/>
<keyword evidence="9" id="KW-0966">Cell projection</keyword>
<evidence type="ECO:0000256" key="5">
    <source>
        <dbReference type="ARBA" id="ARBA00022764"/>
    </source>
</evidence>
<gene>
    <name evidence="8" type="primary">flgI</name>
    <name evidence="9" type="ORF">ABFZ84_13050</name>
</gene>
<dbReference type="Pfam" id="PF02119">
    <property type="entry name" value="FlgI"/>
    <property type="match status" value="1"/>
</dbReference>
<accession>A0ABV3Z6M7</accession>
<sequence>MIQNFKLFFVAFLLGFVWCVDAAAEVRLKDIINIEGVRGNDLVGYGLVVGLDGTGDGMRNSPYTEEALSSLLERLGINVQGEDFRPRNVAAVVVTGTLPAFARAGSQIDITVSAIGDAKNLLGGTLIMTPLHAGDGQVYAVAQGPVLASGFSAEGEGASVTFGAPTSGSIPQGARIEREIDFDFGSMETLQLALRSPDFTTATRVETAINNAFGGKPIATLKDPGTIELAMANTGLSPVHMIGRIENLSITPEQKARIVIDQKSGTVVLGADVKISKFAVTQGNLTITVRETPFVSQPNPFSRQGETIVLPDTTITVDQNPERRIAEVDENVSLSDLIEGLNALGVGPRELIDILKSVKAAGALHAELVLM</sequence>
<dbReference type="HAMAP" id="MF_00416">
    <property type="entry name" value="FlgI"/>
    <property type="match status" value="1"/>
</dbReference>
<protein>
    <recommendedName>
        <fullName evidence="3 8">Flagellar P-ring protein</fullName>
    </recommendedName>
    <alternativeName>
        <fullName evidence="7 8">Basal body P-ring protein</fullName>
    </alternativeName>
</protein>
<keyword evidence="6 8" id="KW-0975">Bacterial flagellum</keyword>
<keyword evidence="9" id="KW-0969">Cilium</keyword>
<comment type="subunit">
    <text evidence="8">The basal body constitutes a major portion of the flagellar organelle and consists of four rings (L,P,S, and M) mounted on a central rod.</text>
</comment>
<comment type="function">
    <text evidence="1 8">Assembles around the rod to form the L-ring and probably protects the motor/basal body from shearing forces during rotation.</text>
</comment>
<keyword evidence="10" id="KW-1185">Reference proteome</keyword>
<dbReference type="PANTHER" id="PTHR30381:SF0">
    <property type="entry name" value="FLAGELLAR P-RING PROTEIN"/>
    <property type="match status" value="1"/>
</dbReference>
<evidence type="ECO:0000313" key="10">
    <source>
        <dbReference type="Proteomes" id="UP001560685"/>
    </source>
</evidence>
<evidence type="ECO:0000256" key="6">
    <source>
        <dbReference type="ARBA" id="ARBA00023143"/>
    </source>
</evidence>
<dbReference type="NCBIfam" id="NF003676">
    <property type="entry name" value="PRK05303.1"/>
    <property type="match status" value="1"/>
</dbReference>
<evidence type="ECO:0000256" key="2">
    <source>
        <dbReference type="ARBA" id="ARBA00004117"/>
    </source>
</evidence>
<reference evidence="9 10" key="1">
    <citation type="submission" date="2024-05" db="EMBL/GenBank/DDBJ databases">
        <title>Three bacterial strains, DH-69, EH-24, and ECK-19 isolated from coastal sediments.</title>
        <authorList>
            <person name="Ye Y.-Q."/>
            <person name="Du Z.-J."/>
        </authorList>
    </citation>
    <scope>NUCLEOTIDE SEQUENCE [LARGE SCALE GENOMIC DNA]</scope>
    <source>
        <strain evidence="9 10">ECK-19</strain>
    </source>
</reference>
<evidence type="ECO:0000256" key="4">
    <source>
        <dbReference type="ARBA" id="ARBA00022729"/>
    </source>
</evidence>
<name>A0ABV3Z6M7_9PROT</name>
<comment type="caution">
    <text evidence="9">The sequence shown here is derived from an EMBL/GenBank/DDBJ whole genome shotgun (WGS) entry which is preliminary data.</text>
</comment>
<keyword evidence="4" id="KW-0732">Signal</keyword>
<comment type="subcellular location">
    <subcellularLocation>
        <location evidence="2 8">Bacterial flagellum basal body</location>
    </subcellularLocation>
</comment>
<dbReference type="PRINTS" id="PR01010">
    <property type="entry name" value="FLGPRINGFLGI"/>
</dbReference>
<keyword evidence="5" id="KW-0574">Periplasm</keyword>
<comment type="similarity">
    <text evidence="8">Belongs to the FlgI family.</text>
</comment>
<evidence type="ECO:0000256" key="3">
    <source>
        <dbReference type="ARBA" id="ARBA00019515"/>
    </source>
</evidence>
<evidence type="ECO:0000256" key="7">
    <source>
        <dbReference type="ARBA" id="ARBA00032344"/>
    </source>
</evidence>
<dbReference type="PANTHER" id="PTHR30381">
    <property type="entry name" value="FLAGELLAR P-RING PERIPLASMIC PROTEIN FLGI"/>
    <property type="match status" value="1"/>
</dbReference>
<dbReference type="InterPro" id="IPR001782">
    <property type="entry name" value="Flag_FlgI"/>
</dbReference>
<evidence type="ECO:0000256" key="8">
    <source>
        <dbReference type="HAMAP-Rule" id="MF_00416"/>
    </source>
</evidence>
<organism evidence="9 10">
    <name type="scientific">Hyphococcus lacteus</name>
    <dbReference type="NCBI Taxonomy" id="3143536"/>
    <lineage>
        <taxon>Bacteria</taxon>
        <taxon>Pseudomonadati</taxon>
        <taxon>Pseudomonadota</taxon>
        <taxon>Alphaproteobacteria</taxon>
        <taxon>Parvularculales</taxon>
        <taxon>Parvularculaceae</taxon>
        <taxon>Hyphococcus</taxon>
    </lineage>
</organism>
<keyword evidence="9" id="KW-0282">Flagellum</keyword>
<evidence type="ECO:0000313" key="9">
    <source>
        <dbReference type="EMBL" id="MEX6634477.1"/>
    </source>
</evidence>
<evidence type="ECO:0000256" key="1">
    <source>
        <dbReference type="ARBA" id="ARBA00002591"/>
    </source>
</evidence>
<dbReference type="EMBL" id="JBEHZE010000001">
    <property type="protein sequence ID" value="MEX6634477.1"/>
    <property type="molecule type" value="Genomic_DNA"/>
</dbReference>